<evidence type="ECO:0000259" key="3">
    <source>
        <dbReference type="Pfam" id="PF00206"/>
    </source>
</evidence>
<dbReference type="Gene3D" id="1.10.40.30">
    <property type="entry name" value="Fumarase/aspartase (C-terminal domain)"/>
    <property type="match status" value="1"/>
</dbReference>
<sequence length="483" mass="54099">MRIESDFIGSREIPKNALWGIHSLRARENFPDNSQFHKEWYMAVGVVKEACYKTYLDFLKGIDRKFPNQEFPFQLLDKNLIEKLKEVASELNLGEHFEHFIVPAVQGGAGTSINMNINEIISNRTLQLQGENCGEYTKVDPFEHANVFQSTNDVIPTSLKVAAIRLLQELEESINNLRLQVENTESKYRNVLRVGYTQMQAAVPSSYDKLFSTYNNALSRDWWRVSKCFERIKEVNLGGGAIGTGLSIPRFFIMEVVPNLRKLTGLPITRSENLSDATANQDGFVEVHATLKAHAVNLEKMVADLRLLASDLFQNKELQLPKKQVGSSIMPGKVNPVIPEFVISAAHKVYANDMMISNLSGQGCLELNAYLPSIGHALLDSIKLLIAANHTLAENLFKELSIESDLTEESVLNNPSVATALSPYIGYHQAAKLAKQMKENSCTIIEANNKLGLLAHEKLKELITPEELLKLGFILSETIENKQ</sequence>
<protein>
    <submittedName>
        <fullName evidence="5">Aspartate ammonia-lyase</fullName>
    </submittedName>
</protein>
<feature type="coiled-coil region" evidence="2">
    <location>
        <begin position="160"/>
        <end position="194"/>
    </location>
</feature>
<dbReference type="InterPro" id="IPR008948">
    <property type="entry name" value="L-Aspartase-like"/>
</dbReference>
<keyword evidence="2" id="KW-0175">Coiled coil</keyword>
<dbReference type="EMBL" id="RZNH01000018">
    <property type="protein sequence ID" value="NOU60473.1"/>
    <property type="molecule type" value="Genomic_DNA"/>
</dbReference>
<dbReference type="Gene3D" id="1.20.200.10">
    <property type="entry name" value="Fumarase/aspartase (Central domain)"/>
    <property type="match status" value="1"/>
</dbReference>
<organism evidence="5 6">
    <name type="scientific">Marinifilum caeruleilacunae</name>
    <dbReference type="NCBI Taxonomy" id="2499076"/>
    <lineage>
        <taxon>Bacteria</taxon>
        <taxon>Pseudomonadati</taxon>
        <taxon>Bacteroidota</taxon>
        <taxon>Bacteroidia</taxon>
        <taxon>Marinilabiliales</taxon>
        <taxon>Marinifilaceae</taxon>
    </lineage>
</organism>
<evidence type="ECO:0000313" key="5">
    <source>
        <dbReference type="EMBL" id="NOU60473.1"/>
    </source>
</evidence>
<dbReference type="PANTHER" id="PTHR42696:SF2">
    <property type="entry name" value="ASPARTATE AMMONIA-LYASE"/>
    <property type="match status" value="1"/>
</dbReference>
<dbReference type="SUPFAM" id="SSF48557">
    <property type="entry name" value="L-aspartase-like"/>
    <property type="match status" value="1"/>
</dbReference>
<dbReference type="InterPro" id="IPR018951">
    <property type="entry name" value="Fumarase_C_C"/>
</dbReference>
<dbReference type="Gene3D" id="1.10.275.10">
    <property type="entry name" value="Fumarase/aspartase (N-terminal domain)"/>
    <property type="match status" value="1"/>
</dbReference>
<dbReference type="InterPro" id="IPR022761">
    <property type="entry name" value="Fumarate_lyase_N"/>
</dbReference>
<feature type="domain" description="Fumarate lyase N-terminal" evidence="3">
    <location>
        <begin position="11"/>
        <end position="349"/>
    </location>
</feature>
<keyword evidence="1" id="KW-0456">Lyase</keyword>
<dbReference type="PROSITE" id="PS00163">
    <property type="entry name" value="FUMARATE_LYASES"/>
    <property type="match status" value="1"/>
</dbReference>
<dbReference type="Proteomes" id="UP000732105">
    <property type="component" value="Unassembled WGS sequence"/>
</dbReference>
<dbReference type="InterPro" id="IPR020557">
    <property type="entry name" value="Fumarate_lyase_CS"/>
</dbReference>
<comment type="caution">
    <text evidence="5">The sequence shown here is derived from an EMBL/GenBank/DDBJ whole genome shotgun (WGS) entry which is preliminary data.</text>
</comment>
<dbReference type="Pfam" id="PF10415">
    <property type="entry name" value="FumaraseC_C"/>
    <property type="match status" value="1"/>
</dbReference>
<evidence type="ECO:0000313" key="6">
    <source>
        <dbReference type="Proteomes" id="UP000732105"/>
    </source>
</evidence>
<dbReference type="InterPro" id="IPR024083">
    <property type="entry name" value="Fumarase/histidase_N"/>
</dbReference>
<evidence type="ECO:0000256" key="1">
    <source>
        <dbReference type="ARBA" id="ARBA00023239"/>
    </source>
</evidence>
<keyword evidence="6" id="KW-1185">Reference proteome</keyword>
<proteinExistence type="predicted"/>
<dbReference type="InterPro" id="IPR000362">
    <property type="entry name" value="Fumarate_lyase_fam"/>
</dbReference>
<dbReference type="PRINTS" id="PR00145">
    <property type="entry name" value="ARGSUCLYASE"/>
</dbReference>
<reference evidence="5 6" key="1">
    <citation type="submission" date="2018-12" db="EMBL/GenBank/DDBJ databases">
        <title>Marinifilum JC070 sp. nov., a marine bacterium isolated from Yongle Blue Hole in the South China Sea.</title>
        <authorList>
            <person name="Fu T."/>
        </authorList>
    </citation>
    <scope>NUCLEOTIDE SEQUENCE [LARGE SCALE GENOMIC DNA]</scope>
    <source>
        <strain evidence="5 6">JC070</strain>
    </source>
</reference>
<dbReference type="InterPro" id="IPR051546">
    <property type="entry name" value="Aspartate_Ammonia-Lyase"/>
</dbReference>
<name>A0ABX1WX53_9BACT</name>
<dbReference type="RefSeq" id="WP_171595758.1">
    <property type="nucleotide sequence ID" value="NZ_RZNH01000018.1"/>
</dbReference>
<dbReference type="PANTHER" id="PTHR42696">
    <property type="entry name" value="ASPARTATE AMMONIA-LYASE"/>
    <property type="match status" value="1"/>
</dbReference>
<dbReference type="PRINTS" id="PR00149">
    <property type="entry name" value="FUMRATELYASE"/>
</dbReference>
<dbReference type="Pfam" id="PF00206">
    <property type="entry name" value="Lyase_1"/>
    <property type="match status" value="1"/>
</dbReference>
<accession>A0ABX1WX53</accession>
<feature type="domain" description="Fumarase C C-terminal" evidence="4">
    <location>
        <begin position="418"/>
        <end position="469"/>
    </location>
</feature>
<evidence type="ECO:0000256" key="2">
    <source>
        <dbReference type="SAM" id="Coils"/>
    </source>
</evidence>
<gene>
    <name evidence="5" type="ORF">ELS83_11625</name>
</gene>
<evidence type="ECO:0000259" key="4">
    <source>
        <dbReference type="Pfam" id="PF10415"/>
    </source>
</evidence>